<protein>
    <submittedName>
        <fullName evidence="2">Uncharacterized protein</fullName>
    </submittedName>
</protein>
<evidence type="ECO:0000256" key="1">
    <source>
        <dbReference type="SAM" id="Phobius"/>
    </source>
</evidence>
<dbReference type="Proteomes" id="UP000727407">
    <property type="component" value="Unassembled WGS sequence"/>
</dbReference>
<dbReference type="AlphaFoldDB" id="A0A8J4U3Z7"/>
<gene>
    <name evidence="2" type="ORF">DAT39_012047</name>
</gene>
<keyword evidence="1" id="KW-0472">Membrane</keyword>
<dbReference type="EMBL" id="QNUK01000206">
    <property type="protein sequence ID" value="KAF5898206.1"/>
    <property type="molecule type" value="Genomic_DNA"/>
</dbReference>
<keyword evidence="1" id="KW-1133">Transmembrane helix</keyword>
<keyword evidence="1" id="KW-0812">Transmembrane</keyword>
<feature type="non-terminal residue" evidence="2">
    <location>
        <position position="51"/>
    </location>
</feature>
<evidence type="ECO:0000313" key="3">
    <source>
        <dbReference type="Proteomes" id="UP000727407"/>
    </source>
</evidence>
<reference evidence="2" key="1">
    <citation type="submission" date="2020-07" db="EMBL/GenBank/DDBJ databases">
        <title>Clarias magur genome sequencing, assembly and annotation.</title>
        <authorList>
            <person name="Kushwaha B."/>
            <person name="Kumar R."/>
            <person name="Das P."/>
            <person name="Joshi C.G."/>
            <person name="Kumar D."/>
            <person name="Nagpure N.S."/>
            <person name="Pandey M."/>
            <person name="Agarwal S."/>
            <person name="Srivastava S."/>
            <person name="Singh M."/>
            <person name="Sahoo L."/>
            <person name="Jayasankar P."/>
            <person name="Meher P.K."/>
            <person name="Koringa P.G."/>
            <person name="Iquebal M.A."/>
            <person name="Das S.P."/>
            <person name="Bit A."/>
            <person name="Patnaik S."/>
            <person name="Patel N."/>
            <person name="Shah T.M."/>
            <person name="Hinsu A."/>
            <person name="Jena J.K."/>
        </authorList>
    </citation>
    <scope>NUCLEOTIDE SEQUENCE</scope>
    <source>
        <strain evidence="2">CIFAMagur01</strain>
        <tissue evidence="2">Testis</tissue>
    </source>
</reference>
<name>A0A8J4U3Z7_CLAMG</name>
<sequence>GAYPKSSTISTAVIRDQSKASASFSLAAVVTFVMLSSVTDASLQQKVLLTQ</sequence>
<organism evidence="2 3">
    <name type="scientific">Clarias magur</name>
    <name type="common">Asian catfish</name>
    <name type="synonym">Macropteronotus magur</name>
    <dbReference type="NCBI Taxonomy" id="1594786"/>
    <lineage>
        <taxon>Eukaryota</taxon>
        <taxon>Metazoa</taxon>
        <taxon>Chordata</taxon>
        <taxon>Craniata</taxon>
        <taxon>Vertebrata</taxon>
        <taxon>Euteleostomi</taxon>
        <taxon>Actinopterygii</taxon>
        <taxon>Neopterygii</taxon>
        <taxon>Teleostei</taxon>
        <taxon>Ostariophysi</taxon>
        <taxon>Siluriformes</taxon>
        <taxon>Clariidae</taxon>
        <taxon>Clarias</taxon>
    </lineage>
</organism>
<proteinExistence type="predicted"/>
<evidence type="ECO:0000313" key="2">
    <source>
        <dbReference type="EMBL" id="KAF5898206.1"/>
    </source>
</evidence>
<comment type="caution">
    <text evidence="2">The sequence shown here is derived from an EMBL/GenBank/DDBJ whole genome shotgun (WGS) entry which is preliminary data.</text>
</comment>
<accession>A0A8J4U3Z7</accession>
<feature type="transmembrane region" description="Helical" evidence="1">
    <location>
        <begin position="20"/>
        <end position="38"/>
    </location>
</feature>
<keyword evidence="3" id="KW-1185">Reference proteome</keyword>
<feature type="non-terminal residue" evidence="2">
    <location>
        <position position="1"/>
    </location>
</feature>